<protein>
    <submittedName>
        <fullName evidence="1">Uncharacterized protein</fullName>
    </submittedName>
</protein>
<dbReference type="Proteomes" id="UP001189624">
    <property type="component" value="Chromosome 10"/>
</dbReference>
<dbReference type="EMBL" id="OY731407">
    <property type="protein sequence ID" value="CAJ1976522.1"/>
    <property type="molecule type" value="Genomic_DNA"/>
</dbReference>
<accession>A0AA86W1A9</accession>
<gene>
    <name evidence="1" type="ORF">AYBTSS11_LOCUS28660</name>
</gene>
<keyword evidence="2" id="KW-1185">Reference proteome</keyword>
<name>A0AA86W1A9_9FABA</name>
<sequence>MNTIPFSLLLHPPIHAPNCPPQSLNLTLTPNPLRPNSNARRRIQPVLLLLLYLMTRGCGGREEVRWPDKDVPADLEQ</sequence>
<dbReference type="Gramene" id="rna-AYBTSS11_LOCUS28660">
    <property type="protein sequence ID" value="CAJ1976522.1"/>
    <property type="gene ID" value="gene-AYBTSS11_LOCUS28660"/>
</dbReference>
<evidence type="ECO:0000313" key="2">
    <source>
        <dbReference type="Proteomes" id="UP001189624"/>
    </source>
</evidence>
<reference evidence="1" key="1">
    <citation type="submission" date="2023-10" db="EMBL/GenBank/DDBJ databases">
        <authorList>
            <person name="Domelevo Entfellner J.-B."/>
        </authorList>
    </citation>
    <scope>NUCLEOTIDE SEQUENCE</scope>
</reference>
<organism evidence="1 2">
    <name type="scientific">Sphenostylis stenocarpa</name>
    <dbReference type="NCBI Taxonomy" id="92480"/>
    <lineage>
        <taxon>Eukaryota</taxon>
        <taxon>Viridiplantae</taxon>
        <taxon>Streptophyta</taxon>
        <taxon>Embryophyta</taxon>
        <taxon>Tracheophyta</taxon>
        <taxon>Spermatophyta</taxon>
        <taxon>Magnoliopsida</taxon>
        <taxon>eudicotyledons</taxon>
        <taxon>Gunneridae</taxon>
        <taxon>Pentapetalae</taxon>
        <taxon>rosids</taxon>
        <taxon>fabids</taxon>
        <taxon>Fabales</taxon>
        <taxon>Fabaceae</taxon>
        <taxon>Papilionoideae</taxon>
        <taxon>50 kb inversion clade</taxon>
        <taxon>NPAAA clade</taxon>
        <taxon>indigoferoid/millettioid clade</taxon>
        <taxon>Phaseoleae</taxon>
        <taxon>Sphenostylis</taxon>
    </lineage>
</organism>
<proteinExistence type="predicted"/>
<evidence type="ECO:0000313" key="1">
    <source>
        <dbReference type="EMBL" id="CAJ1976522.1"/>
    </source>
</evidence>
<dbReference type="AlphaFoldDB" id="A0AA86W1A9"/>